<dbReference type="EC" id="4.3.1.3" evidence="2 6"/>
<dbReference type="FunFam" id="1.10.275.10:FF:000005">
    <property type="entry name" value="Histidine ammonia-lyase"/>
    <property type="match status" value="1"/>
</dbReference>
<dbReference type="InterPro" id="IPR005921">
    <property type="entry name" value="HutH"/>
</dbReference>
<evidence type="ECO:0000256" key="1">
    <source>
        <dbReference type="ARBA" id="ARBA00005113"/>
    </source>
</evidence>
<dbReference type="NCBIfam" id="NF006871">
    <property type="entry name" value="PRK09367.1"/>
    <property type="match status" value="1"/>
</dbReference>
<dbReference type="RefSeq" id="WP_004073194.1">
    <property type="nucleotide sequence ID" value="NZ_CM001488.1"/>
</dbReference>
<name>I5B2Y1_9BACT</name>
<comment type="similarity">
    <text evidence="6 7">Belongs to the PAL/histidase family.</text>
</comment>
<dbReference type="GO" id="GO:0005737">
    <property type="term" value="C:cytoplasm"/>
    <property type="evidence" value="ECO:0007669"/>
    <property type="project" value="UniProtKB-SubCell"/>
</dbReference>
<dbReference type="InterPro" id="IPR024083">
    <property type="entry name" value="Fumarase/histidase_N"/>
</dbReference>
<evidence type="ECO:0000256" key="4">
    <source>
        <dbReference type="ARBA" id="ARBA00023239"/>
    </source>
</evidence>
<evidence type="ECO:0000256" key="5">
    <source>
        <dbReference type="ARBA" id="ARBA00049269"/>
    </source>
</evidence>
<keyword evidence="4 6" id="KW-0456">Lyase</keyword>
<comment type="subcellular location">
    <subcellularLocation>
        <location evidence="6">Cytoplasm</location>
    </subcellularLocation>
</comment>
<reference evidence="8 9" key="2">
    <citation type="submission" date="2012-02" db="EMBL/GenBank/DDBJ databases">
        <title>Improved High-Quality Draft sequence of Desulfobacter postgatei 2ac9.</title>
        <authorList>
            <consortium name="US DOE Joint Genome Institute"/>
            <person name="Lucas S."/>
            <person name="Han J."/>
            <person name="Lapidus A."/>
            <person name="Cheng J.-F."/>
            <person name="Goodwin L."/>
            <person name="Pitluck S."/>
            <person name="Peters L."/>
            <person name="Ovchinnikova G."/>
            <person name="Held B."/>
            <person name="Detter J.C."/>
            <person name="Han C."/>
            <person name="Tapia R."/>
            <person name="Land M."/>
            <person name="Hauser L."/>
            <person name="Kyrpides N."/>
            <person name="Ivanova N."/>
            <person name="Pagani I."/>
            <person name="Orellana R."/>
            <person name="Lovley D."/>
            <person name="Woyke T."/>
        </authorList>
    </citation>
    <scope>NUCLEOTIDE SEQUENCE [LARGE SCALE GENOMIC DNA]</scope>
    <source>
        <strain evidence="8 9">2ac9</strain>
    </source>
</reference>
<proteinExistence type="inferred from homology"/>
<keyword evidence="6" id="KW-0963">Cytoplasm</keyword>
<evidence type="ECO:0000256" key="3">
    <source>
        <dbReference type="ARBA" id="ARBA00022808"/>
    </source>
</evidence>
<dbReference type="Pfam" id="PF00221">
    <property type="entry name" value="Lyase_aromatic"/>
    <property type="match status" value="1"/>
</dbReference>
<protein>
    <recommendedName>
        <fullName evidence="2 6">Histidine ammonia-lyase</fullName>
        <shortName evidence="6">Histidase</shortName>
        <ecNumber evidence="2 6">4.3.1.3</ecNumber>
    </recommendedName>
</protein>
<dbReference type="GO" id="GO:0019557">
    <property type="term" value="P:L-histidine catabolic process to glutamate and formate"/>
    <property type="evidence" value="ECO:0007669"/>
    <property type="project" value="UniProtKB-UniPathway"/>
</dbReference>
<dbReference type="InterPro" id="IPR001106">
    <property type="entry name" value="Aromatic_Lyase"/>
</dbReference>
<comment type="pathway">
    <text evidence="1 6">Amino-acid degradation; L-histidine degradation into L-glutamate; N-formimidoyl-L-glutamate from L-histidine: step 1/3.</text>
</comment>
<dbReference type="HOGENOM" id="CLU_014801_4_0_7"/>
<dbReference type="STRING" id="879212.DespoDRAFT_01938"/>
<dbReference type="Gene3D" id="1.10.275.10">
    <property type="entry name" value="Fumarase/aspartase (N-terminal domain)"/>
    <property type="match status" value="1"/>
</dbReference>
<dbReference type="PANTHER" id="PTHR10362">
    <property type="entry name" value="HISTIDINE AMMONIA-LYASE"/>
    <property type="match status" value="1"/>
</dbReference>
<organism evidence="8 9">
    <name type="scientific">Desulfobacter postgatei 2ac9</name>
    <dbReference type="NCBI Taxonomy" id="879212"/>
    <lineage>
        <taxon>Bacteria</taxon>
        <taxon>Pseudomonadati</taxon>
        <taxon>Thermodesulfobacteriota</taxon>
        <taxon>Desulfobacteria</taxon>
        <taxon>Desulfobacterales</taxon>
        <taxon>Desulfobacteraceae</taxon>
        <taxon>Desulfobacter</taxon>
    </lineage>
</organism>
<comment type="PTM">
    <text evidence="6">Contains an active site 4-methylidene-imidazol-5-one (MIO), which is formed autocatalytically by cyclization and dehydration of residues Ala-Ser-Gly.</text>
</comment>
<dbReference type="FunFam" id="1.20.200.10:FF:000003">
    <property type="entry name" value="Histidine ammonia-lyase"/>
    <property type="match status" value="1"/>
</dbReference>
<dbReference type="Proteomes" id="UP000005778">
    <property type="component" value="Chromosome"/>
</dbReference>
<dbReference type="GO" id="GO:0019556">
    <property type="term" value="P:L-histidine catabolic process to glutamate and formamide"/>
    <property type="evidence" value="ECO:0007669"/>
    <property type="project" value="UniProtKB-UniPathway"/>
</dbReference>
<accession>I5B2Y1</accession>
<dbReference type="GO" id="GO:0004397">
    <property type="term" value="F:histidine ammonia-lyase activity"/>
    <property type="evidence" value="ECO:0007669"/>
    <property type="project" value="UniProtKB-UniRule"/>
</dbReference>
<dbReference type="NCBIfam" id="TIGR01225">
    <property type="entry name" value="hutH"/>
    <property type="match status" value="1"/>
</dbReference>
<dbReference type="Gene3D" id="1.20.200.10">
    <property type="entry name" value="Fumarase/aspartase (Central domain)"/>
    <property type="match status" value="1"/>
</dbReference>
<reference evidence="8 9" key="1">
    <citation type="submission" date="2011-09" db="EMBL/GenBank/DDBJ databases">
        <authorList>
            <consortium name="US DOE Joint Genome Institute (JGI-PGF)"/>
            <person name="Lucas S."/>
            <person name="Han J."/>
            <person name="Lapidus A."/>
            <person name="Cheng J.-F."/>
            <person name="Goodwin L."/>
            <person name="Pitluck S."/>
            <person name="Peters L."/>
            <person name="Land M.L."/>
            <person name="Hauser L."/>
            <person name="Orellana R."/>
            <person name="Lovley D."/>
            <person name="Woyke T.J."/>
        </authorList>
    </citation>
    <scope>NUCLEOTIDE SEQUENCE [LARGE SCALE GENOMIC DNA]</scope>
    <source>
        <strain evidence="8 9">2ac9</strain>
    </source>
</reference>
<comment type="catalytic activity">
    <reaction evidence="5 6">
        <text>L-histidine = trans-urocanate + NH4(+)</text>
        <dbReference type="Rhea" id="RHEA:21232"/>
        <dbReference type="ChEBI" id="CHEBI:17771"/>
        <dbReference type="ChEBI" id="CHEBI:28938"/>
        <dbReference type="ChEBI" id="CHEBI:57595"/>
        <dbReference type="EC" id="4.3.1.3"/>
    </reaction>
</comment>
<gene>
    <name evidence="6" type="primary">hutH</name>
    <name evidence="8" type="ORF">DespoDRAFT_01938</name>
</gene>
<keyword evidence="3 6" id="KW-0369">Histidine metabolism</keyword>
<keyword evidence="9" id="KW-1185">Reference proteome</keyword>
<dbReference type="InterPro" id="IPR008948">
    <property type="entry name" value="L-Aspartase-like"/>
</dbReference>
<evidence type="ECO:0000313" key="9">
    <source>
        <dbReference type="Proteomes" id="UP000005778"/>
    </source>
</evidence>
<dbReference type="SUPFAM" id="SSF48557">
    <property type="entry name" value="L-aspartase-like"/>
    <property type="match status" value="1"/>
</dbReference>
<feature type="cross-link" description="5-imidazolinone (Ala-Gly)" evidence="6">
    <location>
        <begin position="145"/>
        <end position="147"/>
    </location>
</feature>
<dbReference type="OrthoDB" id="9806955at2"/>
<sequence>MTNGPVQLNGQNFTLGQLVDIARNGRAVAVSVNSEARIKKARNLVEHWVKKGTRIYGVTTGFGALSDVTISFEDTKTLQRNILLSHAAGVGNCMADDVVRAMMALRINDFCRGNSGLRLETIQTLAHLLNAGIIPVVPEKGSVGASGDLVPMAHLSLVLIGEGEAFVDGVRMPGAQALAAKNIEPLELDAGEGLALINGTQFMLALGCLALHDALNLCKHADIAASMSLETLMGTRTAFDPRIHNARPHLGQMKAASDMMKITQNSEIISSHSDCSRVQDAYTLRCSPQVHGASWDAFGYVERVIRVEMNSSTENPLIFPESGEFLSGGNFHGQPLALACDFLGIAIAELANISERRVERLVNPQLSGLPAFLVKDTGLNSGFMIAQYVAASLVSENKILAHPACVDSIPTSANKEDHVSMGAIAARKCRDIVENTEQVIAIELLCGAQAIDMFTNLKAGKGTMAAYQTIRSKVTCMTKDRFLSADIAAVRKLLHSGRIVKAVENAVGRLY</sequence>
<evidence type="ECO:0000256" key="7">
    <source>
        <dbReference type="RuleBase" id="RU003954"/>
    </source>
</evidence>
<dbReference type="HAMAP" id="MF_00229">
    <property type="entry name" value="His_ammonia_lyase"/>
    <property type="match status" value="1"/>
</dbReference>
<dbReference type="CDD" id="cd00332">
    <property type="entry name" value="PAL-HAL"/>
    <property type="match status" value="1"/>
</dbReference>
<evidence type="ECO:0000313" key="8">
    <source>
        <dbReference type="EMBL" id="EIM63844.1"/>
    </source>
</evidence>
<dbReference type="EMBL" id="CM001488">
    <property type="protein sequence ID" value="EIM63844.1"/>
    <property type="molecule type" value="Genomic_DNA"/>
</dbReference>
<dbReference type="eggNOG" id="COG2986">
    <property type="taxonomic scope" value="Bacteria"/>
</dbReference>
<feature type="modified residue" description="2,3-didehydroalanine (Ser)" evidence="6">
    <location>
        <position position="146"/>
    </location>
</feature>
<evidence type="ECO:0000256" key="2">
    <source>
        <dbReference type="ARBA" id="ARBA00012994"/>
    </source>
</evidence>
<dbReference type="UniPathway" id="UPA00379">
    <property type="reaction ID" value="UER00549"/>
</dbReference>
<evidence type="ECO:0000256" key="6">
    <source>
        <dbReference type="HAMAP-Rule" id="MF_00229"/>
    </source>
</evidence>
<dbReference type="AlphaFoldDB" id="I5B2Y1"/>